<organism evidence="4 5">
    <name type="scientific">Coleofasciculus chthonoplastes PCC 7420</name>
    <dbReference type="NCBI Taxonomy" id="118168"/>
    <lineage>
        <taxon>Bacteria</taxon>
        <taxon>Bacillati</taxon>
        <taxon>Cyanobacteriota</taxon>
        <taxon>Cyanophyceae</taxon>
        <taxon>Coleofasciculales</taxon>
        <taxon>Coleofasciculaceae</taxon>
        <taxon>Coleofasciculus</taxon>
    </lineage>
</organism>
<dbReference type="InterPro" id="IPR016167">
    <property type="entry name" value="FAD-bd_PCMH_sub1"/>
</dbReference>
<keyword evidence="2" id="KW-0573">Peptidoglycan synthesis</keyword>
<evidence type="ECO:0000256" key="1">
    <source>
        <dbReference type="ARBA" id="ARBA00023002"/>
    </source>
</evidence>
<evidence type="ECO:0000256" key="2">
    <source>
        <dbReference type="HAMAP-Rule" id="MF_00037"/>
    </source>
</evidence>
<gene>
    <name evidence="2" type="primary">murB</name>
    <name evidence="4" type="ORF">MC7420_3728</name>
</gene>
<dbReference type="EC" id="1.3.1.98" evidence="2"/>
<feature type="domain" description="FAD-binding PCMH-type" evidence="3">
    <location>
        <begin position="18"/>
        <end position="189"/>
    </location>
</feature>
<dbReference type="GO" id="GO:0071555">
    <property type="term" value="P:cell wall organization"/>
    <property type="evidence" value="ECO:0007669"/>
    <property type="project" value="UniProtKB-KW"/>
</dbReference>
<keyword evidence="1 2" id="KW-0560">Oxidoreductase</keyword>
<protein>
    <recommendedName>
        <fullName evidence="2">UDP-N-acetylenolpyruvoylglucosamine reductase</fullName>
        <ecNumber evidence="2">1.3.1.98</ecNumber>
    </recommendedName>
    <alternativeName>
        <fullName evidence="2">UDP-N-acetylmuramate dehydrogenase</fullName>
    </alternativeName>
</protein>
<dbReference type="UniPathway" id="UPA00219"/>
<dbReference type="PANTHER" id="PTHR21071">
    <property type="entry name" value="UDP-N-ACETYLENOLPYRUVOYLGLUCOSAMINE REDUCTASE"/>
    <property type="match status" value="1"/>
</dbReference>
<comment type="similarity">
    <text evidence="2">Belongs to the MurB family.</text>
</comment>
<keyword evidence="2" id="KW-0274">FAD</keyword>
<comment type="catalytic activity">
    <reaction evidence="2">
        <text>UDP-N-acetyl-alpha-D-muramate + NADP(+) = UDP-N-acetyl-3-O-(1-carboxyvinyl)-alpha-D-glucosamine + NADPH + H(+)</text>
        <dbReference type="Rhea" id="RHEA:12248"/>
        <dbReference type="ChEBI" id="CHEBI:15378"/>
        <dbReference type="ChEBI" id="CHEBI:57783"/>
        <dbReference type="ChEBI" id="CHEBI:58349"/>
        <dbReference type="ChEBI" id="CHEBI:68483"/>
        <dbReference type="ChEBI" id="CHEBI:70757"/>
        <dbReference type="EC" id="1.3.1.98"/>
    </reaction>
</comment>
<dbReference type="SUPFAM" id="SSF56194">
    <property type="entry name" value="Uridine diphospho-N-Acetylenolpyruvylglucosamine reductase, MurB, C-terminal domain"/>
    <property type="match status" value="1"/>
</dbReference>
<dbReference type="PANTHER" id="PTHR21071:SF4">
    <property type="entry name" value="UDP-N-ACETYLENOLPYRUVOYLGLUCOSAMINE REDUCTASE"/>
    <property type="match status" value="1"/>
</dbReference>
<proteinExistence type="inferred from homology"/>
<dbReference type="Gene3D" id="3.30.43.10">
    <property type="entry name" value="Uridine Diphospho-n-acetylenolpyruvylglucosamine Reductase, domain 2"/>
    <property type="match status" value="1"/>
</dbReference>
<dbReference type="InterPro" id="IPR036635">
    <property type="entry name" value="MurB_C_sf"/>
</dbReference>
<dbReference type="GO" id="GO:0005829">
    <property type="term" value="C:cytosol"/>
    <property type="evidence" value="ECO:0007669"/>
    <property type="project" value="TreeGrafter"/>
</dbReference>
<feature type="active site" description="Proton donor" evidence="2">
    <location>
        <position position="216"/>
    </location>
</feature>
<dbReference type="HAMAP" id="MF_00037">
    <property type="entry name" value="MurB"/>
    <property type="match status" value="1"/>
</dbReference>
<dbReference type="GO" id="GO:0071949">
    <property type="term" value="F:FAD binding"/>
    <property type="evidence" value="ECO:0007669"/>
    <property type="project" value="InterPro"/>
</dbReference>
<keyword evidence="2" id="KW-0132">Cell division</keyword>
<keyword evidence="5" id="KW-1185">Reference proteome</keyword>
<dbReference type="EMBL" id="DS989857">
    <property type="protein sequence ID" value="EDX73554.1"/>
    <property type="molecule type" value="Genomic_DNA"/>
</dbReference>
<dbReference type="HOGENOM" id="CLU_996635_0_0_3"/>
<evidence type="ECO:0000259" key="3">
    <source>
        <dbReference type="PROSITE" id="PS51387"/>
    </source>
</evidence>
<sequence>MSRDKIKSITDNNLSFYRTLHHFKRYGEFSNLEQFRDYVSWAKSNTIKIYVLGNGSNTLFTRKDIKSLILKNKLSKHINSLPEYRLEVSSSVLVIDVLKYCYENSFDSFYYLASVPATLGGALAMNAGRAKHHHRTIYDFVESVTFFDVERDCIRTLGKEEIVIGHRQTIFTGIHSYLILSAILKFSPISMEGNPITERCKWSKKFQDNSEPNCGSVFKESESKILKQLQGMRIGKACFSAKTTNWILNSSDSSIPILILITFAKFLHFLNIKKAILEVILVD</sequence>
<comment type="caution">
    <text evidence="2">Lacks conserved residue(s) required for the propagation of feature annotation.</text>
</comment>
<dbReference type="SUPFAM" id="SSF56176">
    <property type="entry name" value="FAD-binding/transporter-associated domain-like"/>
    <property type="match status" value="1"/>
</dbReference>
<dbReference type="GO" id="GO:0051301">
    <property type="term" value="P:cell division"/>
    <property type="evidence" value="ECO:0007669"/>
    <property type="project" value="UniProtKB-KW"/>
</dbReference>
<dbReference type="InterPro" id="IPR036318">
    <property type="entry name" value="FAD-bd_PCMH-like_sf"/>
</dbReference>
<evidence type="ECO:0000313" key="4">
    <source>
        <dbReference type="EMBL" id="EDX73554.1"/>
    </source>
</evidence>
<comment type="function">
    <text evidence="2">Cell wall formation.</text>
</comment>
<dbReference type="GO" id="GO:0009252">
    <property type="term" value="P:peptidoglycan biosynthetic process"/>
    <property type="evidence" value="ECO:0007669"/>
    <property type="project" value="UniProtKB-UniRule"/>
</dbReference>
<dbReference type="AlphaFoldDB" id="B4VX54"/>
<dbReference type="PROSITE" id="PS51387">
    <property type="entry name" value="FAD_PCMH"/>
    <property type="match status" value="1"/>
</dbReference>
<dbReference type="GO" id="GO:0008360">
    <property type="term" value="P:regulation of cell shape"/>
    <property type="evidence" value="ECO:0007669"/>
    <property type="project" value="UniProtKB-KW"/>
</dbReference>
<dbReference type="InterPro" id="IPR006094">
    <property type="entry name" value="Oxid_FAD_bind_N"/>
</dbReference>
<keyword evidence="2" id="KW-0285">Flavoprotein</keyword>
<reference evidence="4 5" key="1">
    <citation type="submission" date="2008-07" db="EMBL/GenBank/DDBJ databases">
        <authorList>
            <person name="Tandeau de Marsac N."/>
            <person name="Ferriera S."/>
            <person name="Johnson J."/>
            <person name="Kravitz S."/>
            <person name="Beeson K."/>
            <person name="Sutton G."/>
            <person name="Rogers Y.-H."/>
            <person name="Friedman R."/>
            <person name="Frazier M."/>
            <person name="Venter J.C."/>
        </authorList>
    </citation>
    <scope>NUCLEOTIDE SEQUENCE [LARGE SCALE GENOMIC DNA]</scope>
    <source>
        <strain evidence="4 5">PCC 7420</strain>
    </source>
</reference>
<keyword evidence="2" id="KW-0521">NADP</keyword>
<dbReference type="STRING" id="118168.MC7420_3728"/>
<dbReference type="Pfam" id="PF01565">
    <property type="entry name" value="FAD_binding_4"/>
    <property type="match status" value="1"/>
</dbReference>
<dbReference type="Gene3D" id="3.30.465.10">
    <property type="match status" value="1"/>
</dbReference>
<keyword evidence="2" id="KW-0963">Cytoplasm</keyword>
<accession>B4VX54</accession>
<feature type="active site" evidence="2">
    <location>
        <position position="167"/>
    </location>
</feature>
<evidence type="ECO:0000313" key="5">
    <source>
        <dbReference type="Proteomes" id="UP000003835"/>
    </source>
</evidence>
<comment type="pathway">
    <text evidence="2">Cell wall biogenesis; peptidoglycan biosynthesis.</text>
</comment>
<comment type="cofactor">
    <cofactor evidence="2">
        <name>FAD</name>
        <dbReference type="ChEBI" id="CHEBI:57692"/>
    </cofactor>
</comment>
<dbReference type="OrthoDB" id="9804753at2"/>
<dbReference type="InterPro" id="IPR016169">
    <property type="entry name" value="FAD-bd_PCMH_sub2"/>
</dbReference>
<keyword evidence="2" id="KW-0131">Cell cycle</keyword>
<dbReference type="InterPro" id="IPR016166">
    <property type="entry name" value="FAD-bd_PCMH"/>
</dbReference>
<dbReference type="GO" id="GO:0008762">
    <property type="term" value="F:UDP-N-acetylmuramate dehydrogenase activity"/>
    <property type="evidence" value="ECO:0007669"/>
    <property type="project" value="UniProtKB-UniRule"/>
</dbReference>
<dbReference type="RefSeq" id="WP_006103255.1">
    <property type="nucleotide sequence ID" value="NZ_DS989857.1"/>
</dbReference>
<dbReference type="Proteomes" id="UP000003835">
    <property type="component" value="Unassembled WGS sequence"/>
</dbReference>
<keyword evidence="2" id="KW-0133">Cell shape</keyword>
<dbReference type="InterPro" id="IPR003170">
    <property type="entry name" value="MurB"/>
</dbReference>
<comment type="subcellular location">
    <subcellularLocation>
        <location evidence="2">Cytoplasm</location>
    </subcellularLocation>
</comment>
<keyword evidence="2" id="KW-0961">Cell wall biogenesis/degradation</keyword>
<dbReference type="eggNOG" id="COG0812">
    <property type="taxonomic scope" value="Bacteria"/>
</dbReference>
<name>B4VX54_9CYAN</name>